<feature type="compositionally biased region" description="Polar residues" evidence="5">
    <location>
        <begin position="329"/>
        <end position="339"/>
    </location>
</feature>
<feature type="region of interest" description="Disordered" evidence="5">
    <location>
        <begin position="1"/>
        <end position="48"/>
    </location>
</feature>
<feature type="region of interest" description="Disordered" evidence="5">
    <location>
        <begin position="329"/>
        <end position="366"/>
    </location>
</feature>
<comment type="similarity">
    <text evidence="4">Belongs to the CTDSPL2 family.</text>
</comment>
<dbReference type="AlphaFoldDB" id="A0AAV4ERZ4"/>
<dbReference type="Proteomes" id="UP000762676">
    <property type="component" value="Unassembled WGS sequence"/>
</dbReference>
<evidence type="ECO:0000256" key="5">
    <source>
        <dbReference type="SAM" id="MobiDB-lite"/>
    </source>
</evidence>
<feature type="region of interest" description="Disordered" evidence="5">
    <location>
        <begin position="267"/>
        <end position="308"/>
    </location>
</feature>
<comment type="function">
    <text evidence="3">Probable phosphatase.</text>
</comment>
<evidence type="ECO:0000313" key="8">
    <source>
        <dbReference type="Proteomes" id="UP000762676"/>
    </source>
</evidence>
<dbReference type="PANTHER" id="PTHR12210">
    <property type="entry name" value="DULLARD PROTEIN PHOSPHATASE"/>
    <property type="match status" value="1"/>
</dbReference>
<dbReference type="PROSITE" id="PS50969">
    <property type="entry name" value="FCP1"/>
    <property type="match status" value="1"/>
</dbReference>
<dbReference type="SMART" id="SM00577">
    <property type="entry name" value="CPDc"/>
    <property type="match status" value="1"/>
</dbReference>
<dbReference type="FunFam" id="3.40.50.1000:FF:000015">
    <property type="entry name" value="CTD small phosphatase-like protein 2"/>
    <property type="match status" value="1"/>
</dbReference>
<accession>A0AAV4ERZ4</accession>
<feature type="domain" description="FCP1 homology" evidence="6">
    <location>
        <begin position="528"/>
        <end position="687"/>
    </location>
</feature>
<dbReference type="EMBL" id="BMAT01010946">
    <property type="protein sequence ID" value="GFR63749.1"/>
    <property type="molecule type" value="Genomic_DNA"/>
</dbReference>
<evidence type="ECO:0000256" key="4">
    <source>
        <dbReference type="ARBA" id="ARBA00038355"/>
    </source>
</evidence>
<gene>
    <name evidence="7" type="ORF">ElyMa_005490500</name>
</gene>
<keyword evidence="8" id="KW-1185">Reference proteome</keyword>
<feature type="compositionally biased region" description="Low complexity" evidence="5">
    <location>
        <begin position="84"/>
        <end position="99"/>
    </location>
</feature>
<name>A0AAV4ERZ4_9GAST</name>
<dbReference type="InterPro" id="IPR011948">
    <property type="entry name" value="Dullard_phosphatase"/>
</dbReference>
<dbReference type="InterPro" id="IPR023214">
    <property type="entry name" value="HAD_sf"/>
</dbReference>
<dbReference type="InterPro" id="IPR050365">
    <property type="entry name" value="TIM50"/>
</dbReference>
<feature type="compositionally biased region" description="Gly residues" evidence="5">
    <location>
        <begin position="20"/>
        <end position="36"/>
    </location>
</feature>
<protein>
    <submittedName>
        <fullName evidence="7">CTD small phosphatase-like protein 2</fullName>
    </submittedName>
</protein>
<evidence type="ECO:0000256" key="2">
    <source>
        <dbReference type="ARBA" id="ARBA00022912"/>
    </source>
</evidence>
<feature type="compositionally biased region" description="Low complexity" evidence="5">
    <location>
        <begin position="271"/>
        <end position="307"/>
    </location>
</feature>
<dbReference type="CDD" id="cd07521">
    <property type="entry name" value="HAD_FCP1-like"/>
    <property type="match status" value="1"/>
</dbReference>
<proteinExistence type="inferred from homology"/>
<evidence type="ECO:0000313" key="7">
    <source>
        <dbReference type="EMBL" id="GFR63749.1"/>
    </source>
</evidence>
<feature type="region of interest" description="Disordered" evidence="5">
    <location>
        <begin position="76"/>
        <end position="103"/>
    </location>
</feature>
<evidence type="ECO:0000259" key="6">
    <source>
        <dbReference type="PROSITE" id="PS50969"/>
    </source>
</evidence>
<dbReference type="InterPro" id="IPR004274">
    <property type="entry name" value="FCP1_dom"/>
</dbReference>
<reference evidence="7 8" key="1">
    <citation type="journal article" date="2021" name="Elife">
        <title>Chloroplast acquisition without the gene transfer in kleptoplastic sea slugs, Plakobranchus ocellatus.</title>
        <authorList>
            <person name="Maeda T."/>
            <person name="Takahashi S."/>
            <person name="Yoshida T."/>
            <person name="Shimamura S."/>
            <person name="Takaki Y."/>
            <person name="Nagai Y."/>
            <person name="Toyoda A."/>
            <person name="Suzuki Y."/>
            <person name="Arimoto A."/>
            <person name="Ishii H."/>
            <person name="Satoh N."/>
            <person name="Nishiyama T."/>
            <person name="Hasebe M."/>
            <person name="Maruyama T."/>
            <person name="Minagawa J."/>
            <person name="Obokata J."/>
            <person name="Shigenobu S."/>
        </authorList>
    </citation>
    <scope>NUCLEOTIDE SEQUENCE [LARGE SCALE GENOMIC DNA]</scope>
</reference>
<sequence length="715" mass="76858">MQLRIKAEDVTLGQQVTRGNPGGQGQGHRAVGGGASGKKKRPLAVSPAVTKCSDKATLLRKAKSSVPVTAGAATISNGKKQRKAAAYTSTAVSSSTTPSPLGPGVNGVMASPPPAGTGVTSLAGQMQNQASLSGAAASKVSSVSSAGVAAPDLICSTPLGNKTGARPRKGRRAKVNKKVEVMDIPTSSPPRSSVLGTIFSPMYQPFHTDPECSSAVSDLEAIARVLDLDDAMMETVIESTISSKENEDPTIDANVVVGASDCKEYHLMEDSNNNNNSNNNSSSSGSSSASSSSTCSSSSSSSSSKCSSDAETLSGTACSLDGTAAATYIGSSDSNQNHPMNHHNHLQQVQPHPHLHHQHLQQQPPHLHLHQPLMTSCATTVVVDSSSSSGVGSTSHYHNYSTININMSNSDHQQQQQHQQYHNALSSVDNCNGNYLHCVDNTSLAGGSGGVMACDDNVNAGVGGCGGINVNTQWVGCHGCEGEEEEEVADEGYEWETELQDPYTIIRSLPPLTDELRARVPALPLKTRSSPEFSLVLDLDETLVHCSLTELNDAAFSFPVLFQEVSYRVFVRTRPFFREFLEAVSPHFEVILFTASKKVYADKLMNLLDPGKKLIKHRLFREHCVCVNGYYIKDLCILGRDLSRTVIIDNSPQAFGYQLDNGIPIESWFVDRDDRELLKLLPFLEELRLKGEDVRPQIRERYRLHTLLPPETCQC</sequence>
<evidence type="ECO:0000256" key="1">
    <source>
        <dbReference type="ARBA" id="ARBA00022801"/>
    </source>
</evidence>
<dbReference type="Pfam" id="PF03031">
    <property type="entry name" value="NIF"/>
    <property type="match status" value="1"/>
</dbReference>
<dbReference type="GO" id="GO:0004721">
    <property type="term" value="F:phosphoprotein phosphatase activity"/>
    <property type="evidence" value="ECO:0007669"/>
    <property type="project" value="UniProtKB-KW"/>
</dbReference>
<dbReference type="GO" id="GO:0005634">
    <property type="term" value="C:nucleus"/>
    <property type="evidence" value="ECO:0007669"/>
    <property type="project" value="UniProtKB-ARBA"/>
</dbReference>
<keyword evidence="2" id="KW-0904">Protein phosphatase</keyword>
<dbReference type="NCBIfam" id="TIGR02251">
    <property type="entry name" value="HIF-SF_euk"/>
    <property type="match status" value="1"/>
</dbReference>
<organism evidence="7 8">
    <name type="scientific">Elysia marginata</name>
    <dbReference type="NCBI Taxonomy" id="1093978"/>
    <lineage>
        <taxon>Eukaryota</taxon>
        <taxon>Metazoa</taxon>
        <taxon>Spiralia</taxon>
        <taxon>Lophotrochozoa</taxon>
        <taxon>Mollusca</taxon>
        <taxon>Gastropoda</taxon>
        <taxon>Heterobranchia</taxon>
        <taxon>Euthyneura</taxon>
        <taxon>Panpulmonata</taxon>
        <taxon>Sacoglossa</taxon>
        <taxon>Placobranchoidea</taxon>
        <taxon>Plakobranchidae</taxon>
        <taxon>Elysia</taxon>
    </lineage>
</organism>
<dbReference type="SUPFAM" id="SSF56784">
    <property type="entry name" value="HAD-like"/>
    <property type="match status" value="1"/>
</dbReference>
<dbReference type="InterPro" id="IPR036412">
    <property type="entry name" value="HAD-like_sf"/>
</dbReference>
<dbReference type="Gene3D" id="3.40.50.1000">
    <property type="entry name" value="HAD superfamily/HAD-like"/>
    <property type="match status" value="1"/>
</dbReference>
<comment type="caution">
    <text evidence="7">The sequence shown here is derived from an EMBL/GenBank/DDBJ whole genome shotgun (WGS) entry which is preliminary data.</text>
</comment>
<keyword evidence="1" id="KW-0378">Hydrolase</keyword>
<evidence type="ECO:0000256" key="3">
    <source>
        <dbReference type="ARBA" id="ARBA00037324"/>
    </source>
</evidence>